<dbReference type="PANTHER" id="PTHR45638">
    <property type="entry name" value="CYCLIC NUCLEOTIDE-GATED CATION CHANNEL SUBUNIT A"/>
    <property type="match status" value="1"/>
</dbReference>
<evidence type="ECO:0000256" key="10">
    <source>
        <dbReference type="PROSITE-ProRule" id="PRU00504"/>
    </source>
</evidence>
<reference evidence="13 14" key="1">
    <citation type="submission" date="2017-09" db="EMBL/GenBank/DDBJ databases">
        <title>Depth-based differentiation of microbial function through sediment-hosted aquifers and enrichment of novel symbionts in the deep terrestrial subsurface.</title>
        <authorList>
            <person name="Probst A.J."/>
            <person name="Ladd B."/>
            <person name="Jarett J.K."/>
            <person name="Geller-Mcgrath D.E."/>
            <person name="Sieber C.M."/>
            <person name="Emerson J.B."/>
            <person name="Anantharaman K."/>
            <person name="Thomas B.C."/>
            <person name="Malmstrom R."/>
            <person name="Stieglmeier M."/>
            <person name="Klingl A."/>
            <person name="Woyke T."/>
            <person name="Ryan C.M."/>
            <person name="Banfield J.F."/>
        </authorList>
    </citation>
    <scope>NUCLEOTIDE SEQUENCE [LARGE SCALE GENOMIC DNA]</scope>
    <source>
        <strain evidence="13">CG17_big_fil_post_rev_8_21_14_2_50_48_46</strain>
    </source>
</reference>
<organism evidence="13 14">
    <name type="scientific">bacterium (Candidatus Blackallbacteria) CG17_big_fil_post_rev_8_21_14_2_50_48_46</name>
    <dbReference type="NCBI Taxonomy" id="2014261"/>
    <lineage>
        <taxon>Bacteria</taxon>
        <taxon>Candidatus Blackallbacteria</taxon>
    </lineage>
</organism>
<dbReference type="PROSITE" id="PS00888">
    <property type="entry name" value="CNMP_BINDING_1"/>
    <property type="match status" value="1"/>
</dbReference>
<dbReference type="Proteomes" id="UP000231019">
    <property type="component" value="Unassembled WGS sequence"/>
</dbReference>
<evidence type="ECO:0000256" key="2">
    <source>
        <dbReference type="ARBA" id="ARBA00022448"/>
    </source>
</evidence>
<comment type="caution">
    <text evidence="13">The sequence shown here is derived from an EMBL/GenBank/DDBJ whole genome shotgun (WGS) entry which is preliminary data.</text>
</comment>
<sequence>MSSEAQTERWLHYLSQQKNFSTERIQELQGLWQAQRQALQDAVAGISCHVDLQTLILHFNQYPSGEEIARVALTEQRPEPSATSGRRQWAALDQEGKYMRPISLEEGSQPELVMTPERSFITASSLHTHPYLLLSDFLLDVIQQDKRPHAVDLYLSPDRETLFVSHRQAGEVLAISLTDYEILERWQIRKPGSNRTLNVCFDSAGKMAYITDNESIQLWMIDLSDFKHKIWRSGLGVLGNLLPAPDPRYLYICTQRPQFGLLYFDTETLSTPYSVEIKGDSWCMQRILPCDPMQLSPDGKLLFFNTWLEEVGQRSPVINVVKTSSVRTIRRFAIHDGSQPSILAYTADNPLHALEKLSFEAFLLQEQILTESDFKEAEKEPEPELKVARQAPQKKGKFQVYQPPKDDPALWDQIGEPAEELDLPAEAEAAIVDLLNWAFYRVTLTNLLLHNEEVKRLKKLAHELRKQLRTQRVVLGELEDVMGNHSLRTPISREAVLEVMRQLRLSGKSIRFEDICPLCETPLEQDDGLACPACFYRLDLPAERDLRHLLSAETSTQLFPGQMLVVLPGQNRFYIMNVWRQLLTVFDGKEAQIGALSHATVLPNHNFLVADKTGNRVAEYSPSGELIWKAKLALRQPVMVTYHLKEQGPGQQEECLLIVDQGNQRVLELDRSGRHLRRYPGLRTPDAEKLKAPCDVQLTPADTWLISDPGRKEVLEISPRSELLRVFGAEQGVQEPLLARRLPDGRTWIVDAGLQACLELSPEGKRLRAVRYWPPDPVHGSHWKDLPAPTWVTRLHNGELVFAGENLMMQFSPEKEITRWIQAFPQATVSDQSLLRAQFRTRSNAEVRKKQQQEMLEELRKIHQFADASEEHLLALAGFVQRLKVKSEDWLIRPGELGNALYMLLEGQLEVVSAEEEGVVIFTLEVGEICGQQALLAEDSNVPKPGFRAKGEVRILSLERGEFKKAVVKFPQLFHLVRQVDADHQRRFKQFRERKSEALQEELRSRLAEQKIREFPLFAKAGNEFFDALSHLVRAHAYMPEQTVFSRNESGGSLFMLLEGRVSIQRKGDKTPVIELGAGEIFGEMSVLLDIPRSATVRTEDYCKMYELETRQVQELGAKYPWFHNQLLQIAQQRQQANAQELLNFETRVGIHRPDLPRVDTWALVDSRKDDLFYLPSLMQDVIAGFNWQGEILWFWGKESGEQLFQPYRLETLPESLLVTDTGNGRILEIDLETRKIRRQWRGPLQNPRSAVLTPQGFLLVADEGNHRLVTLTSDSQVNWEYGPPHQIMNPHYAELTPTGTVLYADVELHRVCEISLKGEELWSWGLLMFPGAGPEELNSPAFAHRLEDGSTLIADTGNHRLVWVRPGDETLILKGTAADPLVSPHHCQILENGDLLVSSASQERLVRLSRRGENIWTAHLQVGAQPLAQPTQASEEDRWILDLDRIGELETGPEQMLEIQLEQELISEPVAAEKPEEDQTALDAVASQRWQDLELEPEASGESEQRWKGLDFLDEEAPAEETLASADEIQLSELNSEDPAFAFLDEEDKLLSQTLMQLPGGEGPVPQDILKQLPGGEPVPQETLMQLPGSEGPVPQETLMQLPEQATEQDKPALDTSESGTSQWEDLSFLDEETPTDSEPQHAEVEAAEPLEVQQAHETVSEGNASDPDAQWEDLSFLDEELPMDSGSEPQNAEWEELELLEDEQVAATLSEGDTSETKSQWEDLGFLDEELPLLEE</sequence>
<feature type="repeat" description="NHL" evidence="10">
    <location>
        <begin position="1240"/>
        <end position="1275"/>
    </location>
</feature>
<dbReference type="GO" id="GO:0044877">
    <property type="term" value="F:protein-containing complex binding"/>
    <property type="evidence" value="ECO:0007669"/>
    <property type="project" value="TreeGrafter"/>
</dbReference>
<feature type="domain" description="Cyclic nucleotide-binding" evidence="12">
    <location>
        <begin position="864"/>
        <end position="967"/>
    </location>
</feature>
<dbReference type="EMBL" id="PFFQ01000059">
    <property type="protein sequence ID" value="PIW14577.1"/>
    <property type="molecule type" value="Genomic_DNA"/>
</dbReference>
<evidence type="ECO:0000313" key="14">
    <source>
        <dbReference type="Proteomes" id="UP000231019"/>
    </source>
</evidence>
<evidence type="ECO:0000256" key="4">
    <source>
        <dbReference type="ARBA" id="ARBA00022737"/>
    </source>
</evidence>
<evidence type="ECO:0000256" key="3">
    <source>
        <dbReference type="ARBA" id="ARBA00022692"/>
    </source>
</evidence>
<keyword evidence="4" id="KW-0677">Repeat</keyword>
<dbReference type="InterPro" id="IPR000595">
    <property type="entry name" value="cNMP-bd_dom"/>
</dbReference>
<proteinExistence type="predicted"/>
<dbReference type="InterPro" id="IPR018490">
    <property type="entry name" value="cNMP-bd_dom_sf"/>
</dbReference>
<protein>
    <recommendedName>
        <fullName evidence="12">Cyclic nucleotide-binding domain-containing protein</fullName>
    </recommendedName>
</protein>
<evidence type="ECO:0000256" key="9">
    <source>
        <dbReference type="ARBA" id="ARBA00023303"/>
    </source>
</evidence>
<feature type="compositionally biased region" description="Polar residues" evidence="11">
    <location>
        <begin position="1617"/>
        <end position="1626"/>
    </location>
</feature>
<keyword evidence="9" id="KW-0407">Ion channel</keyword>
<evidence type="ECO:0000256" key="8">
    <source>
        <dbReference type="ARBA" id="ARBA00023286"/>
    </source>
</evidence>
<dbReference type="SUPFAM" id="SSF51206">
    <property type="entry name" value="cAMP-binding domain-like"/>
    <property type="match status" value="2"/>
</dbReference>
<keyword evidence="8" id="KW-1071">Ligand-gated ion channel</keyword>
<feature type="region of interest" description="Disordered" evidence="11">
    <location>
        <begin position="1557"/>
        <end position="1697"/>
    </location>
</feature>
<dbReference type="InterPro" id="IPR001258">
    <property type="entry name" value="NHL_repeat"/>
</dbReference>
<dbReference type="SUPFAM" id="SSF50969">
    <property type="entry name" value="YVTN repeat-like/Quinoprotein amine dehydrogenase"/>
    <property type="match status" value="1"/>
</dbReference>
<keyword evidence="6" id="KW-0406">Ion transport</keyword>
<dbReference type="CDD" id="cd00038">
    <property type="entry name" value="CAP_ED"/>
    <property type="match status" value="2"/>
</dbReference>
<keyword evidence="2" id="KW-0813">Transport</keyword>
<keyword evidence="3" id="KW-0812">Transmembrane</keyword>
<dbReference type="PANTHER" id="PTHR45638:SF11">
    <property type="entry name" value="CYCLIC NUCLEOTIDE-GATED CATION CHANNEL SUBUNIT A"/>
    <property type="match status" value="1"/>
</dbReference>
<evidence type="ECO:0000256" key="11">
    <source>
        <dbReference type="SAM" id="MobiDB-lite"/>
    </source>
</evidence>
<feature type="domain" description="Cyclic nucleotide-binding" evidence="12">
    <location>
        <begin position="1017"/>
        <end position="1116"/>
    </location>
</feature>
<dbReference type="InterPro" id="IPR015943">
    <property type="entry name" value="WD40/YVTN_repeat-like_dom_sf"/>
</dbReference>
<gene>
    <name evidence="13" type="ORF">COW36_21300</name>
</gene>
<comment type="subcellular location">
    <subcellularLocation>
        <location evidence="1">Membrane</location>
        <topology evidence="1">Multi-pass membrane protein</topology>
    </subcellularLocation>
</comment>
<dbReference type="InterPro" id="IPR011044">
    <property type="entry name" value="Quino_amine_DH_bsu"/>
</dbReference>
<evidence type="ECO:0000256" key="7">
    <source>
        <dbReference type="ARBA" id="ARBA00023136"/>
    </source>
</evidence>
<dbReference type="Gene3D" id="2.120.10.30">
    <property type="entry name" value="TolB, C-terminal domain"/>
    <property type="match status" value="2"/>
</dbReference>
<dbReference type="InterPro" id="IPR011042">
    <property type="entry name" value="6-blade_b-propeller_TolB-like"/>
</dbReference>
<dbReference type="PROSITE" id="PS00889">
    <property type="entry name" value="CNMP_BINDING_2"/>
    <property type="match status" value="1"/>
</dbReference>
<dbReference type="Pfam" id="PF00027">
    <property type="entry name" value="cNMP_binding"/>
    <property type="match status" value="2"/>
</dbReference>
<dbReference type="InterPro" id="IPR050866">
    <property type="entry name" value="CNG_cation_channel"/>
</dbReference>
<dbReference type="InterPro" id="IPR018488">
    <property type="entry name" value="cNMP-bd_CS"/>
</dbReference>
<evidence type="ECO:0000256" key="5">
    <source>
        <dbReference type="ARBA" id="ARBA00022989"/>
    </source>
</evidence>
<dbReference type="PROSITE" id="PS51125">
    <property type="entry name" value="NHL"/>
    <property type="match status" value="1"/>
</dbReference>
<feature type="region of interest" description="Disordered" evidence="11">
    <location>
        <begin position="1710"/>
        <end position="1738"/>
    </location>
</feature>
<dbReference type="PROSITE" id="PS50042">
    <property type="entry name" value="CNMP_BINDING_3"/>
    <property type="match status" value="2"/>
</dbReference>
<dbReference type="SUPFAM" id="SSF101898">
    <property type="entry name" value="NHL repeat"/>
    <property type="match status" value="2"/>
</dbReference>
<keyword evidence="5" id="KW-1133">Transmembrane helix</keyword>
<evidence type="ECO:0000256" key="6">
    <source>
        <dbReference type="ARBA" id="ARBA00023065"/>
    </source>
</evidence>
<accession>A0A2M7FZ02</accession>
<dbReference type="InterPro" id="IPR014710">
    <property type="entry name" value="RmlC-like_jellyroll"/>
</dbReference>
<dbReference type="GO" id="GO:0005221">
    <property type="term" value="F:intracellularly cyclic nucleotide-activated monoatomic cation channel activity"/>
    <property type="evidence" value="ECO:0007669"/>
    <property type="project" value="InterPro"/>
</dbReference>
<feature type="compositionally biased region" description="Acidic residues" evidence="11">
    <location>
        <begin position="1727"/>
        <end position="1738"/>
    </location>
</feature>
<feature type="compositionally biased region" description="Acidic residues" evidence="11">
    <location>
        <begin position="1671"/>
        <end position="1684"/>
    </location>
</feature>
<keyword evidence="7" id="KW-0472">Membrane</keyword>
<evidence type="ECO:0000259" key="12">
    <source>
        <dbReference type="PROSITE" id="PS50042"/>
    </source>
</evidence>
<dbReference type="Gene3D" id="2.60.120.10">
    <property type="entry name" value="Jelly Rolls"/>
    <property type="match status" value="2"/>
</dbReference>
<name>A0A2M7FZ02_9BACT</name>
<dbReference type="GO" id="GO:0016020">
    <property type="term" value="C:membrane"/>
    <property type="evidence" value="ECO:0007669"/>
    <property type="project" value="UniProtKB-SubCell"/>
</dbReference>
<dbReference type="Gene3D" id="2.130.10.10">
    <property type="entry name" value="YVTN repeat-like/Quinoprotein amine dehydrogenase"/>
    <property type="match status" value="1"/>
</dbReference>
<dbReference type="SMART" id="SM00100">
    <property type="entry name" value="cNMP"/>
    <property type="match status" value="2"/>
</dbReference>
<evidence type="ECO:0000256" key="1">
    <source>
        <dbReference type="ARBA" id="ARBA00004141"/>
    </source>
</evidence>
<evidence type="ECO:0000313" key="13">
    <source>
        <dbReference type="EMBL" id="PIW14577.1"/>
    </source>
</evidence>